<feature type="transmembrane region" description="Helical" evidence="2">
    <location>
        <begin position="85"/>
        <end position="104"/>
    </location>
</feature>
<gene>
    <name evidence="3" type="ORF">LSAT_V11C800422140</name>
</gene>
<keyword evidence="4" id="KW-1185">Reference proteome</keyword>
<evidence type="ECO:0000313" key="3">
    <source>
        <dbReference type="EMBL" id="KAJ0190393.1"/>
    </source>
</evidence>
<reference evidence="3 4" key="1">
    <citation type="journal article" date="2017" name="Nat. Commun.">
        <title>Genome assembly with in vitro proximity ligation data and whole-genome triplication in lettuce.</title>
        <authorList>
            <person name="Reyes-Chin-Wo S."/>
            <person name="Wang Z."/>
            <person name="Yang X."/>
            <person name="Kozik A."/>
            <person name="Arikit S."/>
            <person name="Song C."/>
            <person name="Xia L."/>
            <person name="Froenicke L."/>
            <person name="Lavelle D.O."/>
            <person name="Truco M.J."/>
            <person name="Xia R."/>
            <person name="Zhu S."/>
            <person name="Xu C."/>
            <person name="Xu H."/>
            <person name="Xu X."/>
            <person name="Cox K."/>
            <person name="Korf I."/>
            <person name="Meyers B.C."/>
            <person name="Michelmore R.W."/>
        </authorList>
    </citation>
    <scope>NUCLEOTIDE SEQUENCE [LARGE SCALE GENOMIC DNA]</scope>
    <source>
        <strain evidence="4">cv. Salinas</strain>
        <tissue evidence="3">Seedlings</tissue>
    </source>
</reference>
<evidence type="ECO:0000256" key="1">
    <source>
        <dbReference type="SAM" id="MobiDB-lite"/>
    </source>
</evidence>
<proteinExistence type="predicted"/>
<protein>
    <submittedName>
        <fullName evidence="3">Uncharacterized protein</fullName>
    </submittedName>
</protein>
<keyword evidence="2" id="KW-0472">Membrane</keyword>
<accession>A0A9R1UNB9</accession>
<keyword evidence="2" id="KW-0812">Transmembrane</keyword>
<dbReference type="EMBL" id="NBSK02000008">
    <property type="protein sequence ID" value="KAJ0190393.1"/>
    <property type="molecule type" value="Genomic_DNA"/>
</dbReference>
<organism evidence="3 4">
    <name type="scientific">Lactuca sativa</name>
    <name type="common">Garden lettuce</name>
    <dbReference type="NCBI Taxonomy" id="4236"/>
    <lineage>
        <taxon>Eukaryota</taxon>
        <taxon>Viridiplantae</taxon>
        <taxon>Streptophyta</taxon>
        <taxon>Embryophyta</taxon>
        <taxon>Tracheophyta</taxon>
        <taxon>Spermatophyta</taxon>
        <taxon>Magnoliopsida</taxon>
        <taxon>eudicotyledons</taxon>
        <taxon>Gunneridae</taxon>
        <taxon>Pentapetalae</taxon>
        <taxon>asterids</taxon>
        <taxon>campanulids</taxon>
        <taxon>Asterales</taxon>
        <taxon>Asteraceae</taxon>
        <taxon>Cichorioideae</taxon>
        <taxon>Cichorieae</taxon>
        <taxon>Lactucinae</taxon>
        <taxon>Lactuca</taxon>
    </lineage>
</organism>
<comment type="caution">
    <text evidence="3">The sequence shown here is derived from an EMBL/GenBank/DDBJ whole genome shotgun (WGS) entry which is preliminary data.</text>
</comment>
<evidence type="ECO:0000256" key="2">
    <source>
        <dbReference type="SAM" id="Phobius"/>
    </source>
</evidence>
<name>A0A9R1UNB9_LACSA</name>
<dbReference type="AlphaFoldDB" id="A0A9R1UNB9"/>
<evidence type="ECO:0000313" key="4">
    <source>
        <dbReference type="Proteomes" id="UP000235145"/>
    </source>
</evidence>
<keyword evidence="2" id="KW-1133">Transmembrane helix</keyword>
<feature type="transmembrane region" description="Helical" evidence="2">
    <location>
        <begin position="139"/>
        <end position="160"/>
    </location>
</feature>
<sequence length="173" mass="19722">MDLANFSKFNVLNESTLAFVDVDGKYMMEIDQVLKPGGYKKMESCVRPGSGGVTCFRRMQRSLNIRGEHKLQDEYVLDYRIHSRLLVMLSYSALILLLILLSMVDQDENESGNPGHTHPTFDWVQKDDGSEKITPKKPESVYCLGMIALLITSAILDPFWSRLNRSIPQNHIK</sequence>
<dbReference type="Proteomes" id="UP000235145">
    <property type="component" value="Unassembled WGS sequence"/>
</dbReference>
<feature type="region of interest" description="Disordered" evidence="1">
    <location>
        <begin position="109"/>
        <end position="132"/>
    </location>
</feature>